<reference evidence="2" key="1">
    <citation type="submission" date="2013-04" db="EMBL/GenBank/DDBJ databases">
        <authorList>
            <person name="Qu J."/>
            <person name="Murali S.C."/>
            <person name="Bandaranaike D."/>
            <person name="Bellair M."/>
            <person name="Blankenburg K."/>
            <person name="Chao H."/>
            <person name="Dinh H."/>
            <person name="Doddapaneni H."/>
            <person name="Downs B."/>
            <person name="Dugan-Rocha S."/>
            <person name="Elkadiri S."/>
            <person name="Gnanaolivu R.D."/>
            <person name="Hernandez B."/>
            <person name="Javaid M."/>
            <person name="Jayaseelan J.C."/>
            <person name="Lee S."/>
            <person name="Li M."/>
            <person name="Ming W."/>
            <person name="Munidasa M."/>
            <person name="Muniz J."/>
            <person name="Nguyen L."/>
            <person name="Ongeri F."/>
            <person name="Osuji N."/>
            <person name="Pu L.-L."/>
            <person name="Puazo M."/>
            <person name="Qu C."/>
            <person name="Quiroz J."/>
            <person name="Raj R."/>
            <person name="Weissenberger G."/>
            <person name="Xin Y."/>
            <person name="Zou X."/>
            <person name="Han Y."/>
            <person name="Richards S."/>
            <person name="Worley K."/>
            <person name="Muzny D."/>
            <person name="Gibbs R."/>
        </authorList>
    </citation>
    <scope>NUCLEOTIDE SEQUENCE</scope>
    <source>
        <strain evidence="2">Sampled in the wild</strain>
    </source>
</reference>
<dbReference type="Proteomes" id="UP000792457">
    <property type="component" value="Unassembled WGS sequence"/>
</dbReference>
<feature type="compositionally biased region" description="Polar residues" evidence="1">
    <location>
        <begin position="1"/>
        <end position="11"/>
    </location>
</feature>
<reference evidence="2" key="2">
    <citation type="submission" date="2017-10" db="EMBL/GenBank/DDBJ databases">
        <title>Ladona fulva Genome sequencing and assembly.</title>
        <authorList>
            <person name="Murali S."/>
            <person name="Richards S."/>
            <person name="Bandaranaike D."/>
            <person name="Bellair M."/>
            <person name="Blankenburg K."/>
            <person name="Chao H."/>
            <person name="Dinh H."/>
            <person name="Doddapaneni H."/>
            <person name="Dugan-Rocha S."/>
            <person name="Elkadiri S."/>
            <person name="Gnanaolivu R."/>
            <person name="Hernandez B."/>
            <person name="Skinner E."/>
            <person name="Javaid M."/>
            <person name="Lee S."/>
            <person name="Li M."/>
            <person name="Ming W."/>
            <person name="Munidasa M."/>
            <person name="Muniz J."/>
            <person name="Nguyen L."/>
            <person name="Hughes D."/>
            <person name="Osuji N."/>
            <person name="Pu L.-L."/>
            <person name="Puazo M."/>
            <person name="Qu C."/>
            <person name="Quiroz J."/>
            <person name="Raj R."/>
            <person name="Weissenberger G."/>
            <person name="Xin Y."/>
            <person name="Zou X."/>
            <person name="Han Y."/>
            <person name="Worley K."/>
            <person name="Muzny D."/>
            <person name="Gibbs R."/>
        </authorList>
    </citation>
    <scope>NUCLEOTIDE SEQUENCE</scope>
    <source>
        <strain evidence="2">Sampled in the wild</strain>
    </source>
</reference>
<dbReference type="EMBL" id="KZ308939">
    <property type="protein sequence ID" value="KAG8235694.1"/>
    <property type="molecule type" value="Genomic_DNA"/>
</dbReference>
<evidence type="ECO:0000313" key="2">
    <source>
        <dbReference type="EMBL" id="KAG8235694.1"/>
    </source>
</evidence>
<feature type="non-terminal residue" evidence="2">
    <location>
        <position position="462"/>
    </location>
</feature>
<sequence length="462" mass="52520">MSKTEMGNCMTSEEKMKHKFPIPAVEPTEDTVNTRVNKKQNEIERQPMKNEEERIIENHRRREDNERRKQIYNLGKLRETLYEDMESFLLNNILFSVQFFENFDRDRRSFARIRQKEQSRLNAEGPGGGLSSQRHRKRASLPDTMQETVGRWVSLDLSVIKNPQQKMQNPNSKRLFNSNTGSANALNIGKEFLAPLRIMIVHEDVRVVEVEEEGLSRAIIPEPSSKKGYVRLHCVGDWEDESNEIYNVILRDKEKVPEISEDTEESPYPDYAGSERIGSDYSYSSQIPYDKSTAQGYSSQENFSSFESEGSEEEEDSFTSILKPRMKPGVPSISQRPPMKPPKDVATSGFSNLYPEEENTVNFHGKQNGESKNGLYSTTTNYPRLQNQFPKTADSLSKETDNFKLAATDGFGNIPKGFHASPKPSISTDNSDSDYGYATIPPSYSPPKSAKRHGGIPLQCLT</sequence>
<evidence type="ECO:0000313" key="3">
    <source>
        <dbReference type="Proteomes" id="UP000792457"/>
    </source>
</evidence>
<comment type="caution">
    <text evidence="2">The sequence shown here is derived from an EMBL/GenBank/DDBJ whole genome shotgun (WGS) entry which is preliminary data.</text>
</comment>
<feature type="region of interest" description="Disordered" evidence="1">
    <location>
        <begin position="257"/>
        <end position="351"/>
    </location>
</feature>
<feature type="compositionally biased region" description="Low complexity" evidence="1">
    <location>
        <begin position="298"/>
        <end position="308"/>
    </location>
</feature>
<protein>
    <submittedName>
        <fullName evidence="2">Uncharacterized protein</fullName>
    </submittedName>
</protein>
<feature type="region of interest" description="Disordered" evidence="1">
    <location>
        <begin position="412"/>
        <end position="462"/>
    </location>
</feature>
<dbReference type="OrthoDB" id="6112914at2759"/>
<proteinExistence type="predicted"/>
<dbReference type="AlphaFoldDB" id="A0A8K0KK17"/>
<feature type="region of interest" description="Disordered" evidence="1">
    <location>
        <begin position="362"/>
        <end position="381"/>
    </location>
</feature>
<accession>A0A8K0KK17</accession>
<feature type="region of interest" description="Disordered" evidence="1">
    <location>
        <begin position="117"/>
        <end position="143"/>
    </location>
</feature>
<feature type="compositionally biased region" description="Polar residues" evidence="1">
    <location>
        <begin position="368"/>
        <end position="381"/>
    </location>
</feature>
<feature type="compositionally biased region" description="Polar residues" evidence="1">
    <location>
        <begin position="281"/>
        <end position="297"/>
    </location>
</feature>
<organism evidence="2 3">
    <name type="scientific">Ladona fulva</name>
    <name type="common">Scarce chaser dragonfly</name>
    <name type="synonym">Libellula fulva</name>
    <dbReference type="NCBI Taxonomy" id="123851"/>
    <lineage>
        <taxon>Eukaryota</taxon>
        <taxon>Metazoa</taxon>
        <taxon>Ecdysozoa</taxon>
        <taxon>Arthropoda</taxon>
        <taxon>Hexapoda</taxon>
        <taxon>Insecta</taxon>
        <taxon>Pterygota</taxon>
        <taxon>Palaeoptera</taxon>
        <taxon>Odonata</taxon>
        <taxon>Epiprocta</taxon>
        <taxon>Anisoptera</taxon>
        <taxon>Libelluloidea</taxon>
        <taxon>Libellulidae</taxon>
        <taxon>Ladona</taxon>
    </lineage>
</organism>
<gene>
    <name evidence="2" type="ORF">J437_LFUL014038</name>
</gene>
<name>A0A8K0KK17_LADFU</name>
<evidence type="ECO:0000256" key="1">
    <source>
        <dbReference type="SAM" id="MobiDB-lite"/>
    </source>
</evidence>
<feature type="region of interest" description="Disordered" evidence="1">
    <location>
        <begin position="1"/>
        <end position="39"/>
    </location>
</feature>
<keyword evidence="3" id="KW-1185">Reference proteome</keyword>